<reference evidence="3" key="1">
    <citation type="journal article" date="2020" name="New Phytol.">
        <title>Comparative genomics reveals dynamic genome evolution in host specialist ectomycorrhizal fungi.</title>
        <authorList>
            <person name="Lofgren L.A."/>
            <person name="Nguyen N.H."/>
            <person name="Vilgalys R."/>
            <person name="Ruytinx J."/>
            <person name="Liao H.L."/>
            <person name="Branco S."/>
            <person name="Kuo A."/>
            <person name="LaButti K."/>
            <person name="Lipzen A."/>
            <person name="Andreopoulos W."/>
            <person name="Pangilinan J."/>
            <person name="Riley R."/>
            <person name="Hundley H."/>
            <person name="Na H."/>
            <person name="Barry K."/>
            <person name="Grigoriev I.V."/>
            <person name="Stajich J.E."/>
            <person name="Kennedy P.G."/>
        </authorList>
    </citation>
    <scope>NUCLEOTIDE SEQUENCE</scope>
    <source>
        <strain evidence="3">S12</strain>
    </source>
</reference>
<sequence>MYVSSILLLLLEGAMGRGSRLIGLLDLAKCCSARLDTFHKWVGVVILRSLGIALVPEELQAEQLSSLVLRVIYHLRSLSEQTPFDAATFSYAFPLLAQVLLKGGVDTGQDDGDEALEQITLVLNIIKFHCSEFLDAAFPRTATMGQVPHAIRHQPRLSK</sequence>
<feature type="domain" description="GCN1-like HEAT repeats" evidence="2">
    <location>
        <begin position="31"/>
        <end position="145"/>
    </location>
</feature>
<dbReference type="InterPro" id="IPR056809">
    <property type="entry name" value="HEAT_GCN1_fung"/>
</dbReference>
<dbReference type="RefSeq" id="XP_041158091.1">
    <property type="nucleotide sequence ID" value="XM_041311219.1"/>
</dbReference>
<feature type="signal peptide" evidence="1">
    <location>
        <begin position="1"/>
        <end position="16"/>
    </location>
</feature>
<organism evidence="3 4">
    <name type="scientific">Suillus plorans</name>
    <dbReference type="NCBI Taxonomy" id="116603"/>
    <lineage>
        <taxon>Eukaryota</taxon>
        <taxon>Fungi</taxon>
        <taxon>Dikarya</taxon>
        <taxon>Basidiomycota</taxon>
        <taxon>Agaricomycotina</taxon>
        <taxon>Agaricomycetes</taxon>
        <taxon>Agaricomycetidae</taxon>
        <taxon>Boletales</taxon>
        <taxon>Suillineae</taxon>
        <taxon>Suillaceae</taxon>
        <taxon>Suillus</taxon>
    </lineage>
</organism>
<dbReference type="GeneID" id="64604983"/>
<evidence type="ECO:0000313" key="4">
    <source>
        <dbReference type="Proteomes" id="UP000719766"/>
    </source>
</evidence>
<dbReference type="OrthoDB" id="2659999at2759"/>
<dbReference type="Pfam" id="PF24916">
    <property type="entry name" value="HEAT_GCN1_fung"/>
    <property type="match status" value="1"/>
</dbReference>
<evidence type="ECO:0000313" key="3">
    <source>
        <dbReference type="EMBL" id="KAG1791206.1"/>
    </source>
</evidence>
<feature type="chain" id="PRO_5040381971" description="GCN1-like HEAT repeats domain-containing protein" evidence="1">
    <location>
        <begin position="17"/>
        <end position="159"/>
    </location>
</feature>
<keyword evidence="4" id="KW-1185">Reference proteome</keyword>
<evidence type="ECO:0000256" key="1">
    <source>
        <dbReference type="SAM" id="SignalP"/>
    </source>
</evidence>
<comment type="caution">
    <text evidence="3">The sequence shown here is derived from an EMBL/GenBank/DDBJ whole genome shotgun (WGS) entry which is preliminary data.</text>
</comment>
<name>A0A9P7AKL5_9AGAM</name>
<protein>
    <recommendedName>
        <fullName evidence="2">GCN1-like HEAT repeats domain-containing protein</fullName>
    </recommendedName>
</protein>
<gene>
    <name evidence="3" type="ORF">HD556DRAFT_658172</name>
</gene>
<proteinExistence type="predicted"/>
<keyword evidence="1" id="KW-0732">Signal</keyword>
<evidence type="ECO:0000259" key="2">
    <source>
        <dbReference type="Pfam" id="PF24916"/>
    </source>
</evidence>
<dbReference type="AlphaFoldDB" id="A0A9P7AKL5"/>
<dbReference type="EMBL" id="JABBWE010000044">
    <property type="protein sequence ID" value="KAG1791206.1"/>
    <property type="molecule type" value="Genomic_DNA"/>
</dbReference>
<dbReference type="Proteomes" id="UP000719766">
    <property type="component" value="Unassembled WGS sequence"/>
</dbReference>
<accession>A0A9P7AKL5</accession>